<gene>
    <name evidence="5" type="ORF">SAMN04487960_108203</name>
</gene>
<dbReference type="Pfam" id="PF13409">
    <property type="entry name" value="GST_N_2"/>
    <property type="match status" value="1"/>
</dbReference>
<keyword evidence="5" id="KW-0808">Transferase</keyword>
<feature type="site" description="Lowers pKa of active site Cys" evidence="3">
    <location>
        <position position="254"/>
    </location>
</feature>
<feature type="domain" description="GST C-terminal" evidence="4">
    <location>
        <begin position="173"/>
        <end position="297"/>
    </location>
</feature>
<dbReference type="FunFam" id="3.40.30.10:FF:000058">
    <property type="entry name" value="Glutathione S-transferase, omega"/>
    <property type="match status" value="1"/>
</dbReference>
<feature type="active site" description="Proton donor/acceptor" evidence="1">
    <location>
        <position position="196"/>
    </location>
</feature>
<keyword evidence="6" id="KW-1185">Reference proteome</keyword>
<evidence type="ECO:0000256" key="2">
    <source>
        <dbReference type="PIRSR" id="PIRSR015753-2"/>
    </source>
</evidence>
<dbReference type="OrthoDB" id="9769158at2"/>
<dbReference type="GO" id="GO:0005737">
    <property type="term" value="C:cytoplasm"/>
    <property type="evidence" value="ECO:0007669"/>
    <property type="project" value="TreeGrafter"/>
</dbReference>
<dbReference type="PIRSF" id="PIRSF015753">
    <property type="entry name" value="GST"/>
    <property type="match status" value="1"/>
</dbReference>
<dbReference type="Pfam" id="PF13410">
    <property type="entry name" value="GST_C_2"/>
    <property type="match status" value="1"/>
</dbReference>
<dbReference type="SFLD" id="SFLDS00019">
    <property type="entry name" value="Glutathione_Transferase_(cytos"/>
    <property type="match status" value="1"/>
</dbReference>
<dbReference type="SFLD" id="SFLDG01148">
    <property type="entry name" value="Xi_(cytGST)"/>
    <property type="match status" value="1"/>
</dbReference>
<evidence type="ECO:0000256" key="1">
    <source>
        <dbReference type="PIRSR" id="PIRSR015753-1"/>
    </source>
</evidence>
<accession>A0A1H3B3V5</accession>
<feature type="binding site" evidence="2">
    <location>
        <begin position="147"/>
        <end position="148"/>
    </location>
    <ligand>
        <name>glutathione</name>
        <dbReference type="ChEBI" id="CHEBI:57925"/>
    </ligand>
</feature>
<dbReference type="InterPro" id="IPR010987">
    <property type="entry name" value="Glutathione-S-Trfase_C-like"/>
</dbReference>
<evidence type="ECO:0000259" key="4">
    <source>
        <dbReference type="PROSITE" id="PS50405"/>
    </source>
</evidence>
<sequence length="332" mass="38090">MGLLVEGRWYDRWYDTAKSGGKFEREASSYRHWITVDGSAGDNGEAGFKAESGRYHLYVSMACPWAHRTLILRKLKGLEQHISVSVVHPDMLEDGWQFAPDSDDHCDHLYGLRYLHQLYTRVNSVYTGRVTVPVLWDKQAQTIVNNESADIIRMLNSAFDGLDGVRSDRDFYPEALRAEVSAVNERVYHAVNNGVYRTGFATSQEVYEQACSEVFSGLDWLDQRLSGQRYLAGNRLTEADWRLFTTLIRFDAVYYGHFKCNLRQIRDYPHLSAYLKDLYQVPGVAETVDFEQIKRHYYVSQRSINPTRVVPLGPELDFSGEHGRGKLGPDLV</sequence>
<dbReference type="GO" id="GO:0004364">
    <property type="term" value="F:glutathione transferase activity"/>
    <property type="evidence" value="ECO:0007669"/>
    <property type="project" value="InterPro"/>
</dbReference>
<dbReference type="InterPro" id="IPR040079">
    <property type="entry name" value="Glutathione_S-Trfase"/>
</dbReference>
<dbReference type="InterPro" id="IPR036249">
    <property type="entry name" value="Thioredoxin-like_sf"/>
</dbReference>
<dbReference type="PANTHER" id="PTHR32419:SF6">
    <property type="entry name" value="GLUTATHIONE S-TRANSFERASE OMEGA-LIKE 1-RELATED"/>
    <property type="match status" value="1"/>
</dbReference>
<dbReference type="STRING" id="488533.SAMN04487960_108203"/>
<name>A0A1H3B3V5_9GAMM</name>
<evidence type="ECO:0000313" key="5">
    <source>
        <dbReference type="EMBL" id="SDX36475.1"/>
    </source>
</evidence>
<dbReference type="Gene3D" id="1.20.1050.10">
    <property type="match status" value="1"/>
</dbReference>
<dbReference type="RefSeq" id="WP_091815575.1">
    <property type="nucleotide sequence ID" value="NZ_FNNE01000008.1"/>
</dbReference>
<dbReference type="PANTHER" id="PTHR32419">
    <property type="entry name" value="GLUTATHIONYL-HYDROQUINONE REDUCTASE"/>
    <property type="match status" value="1"/>
</dbReference>
<dbReference type="InterPro" id="IPR004045">
    <property type="entry name" value="Glutathione_S-Trfase_N"/>
</dbReference>
<evidence type="ECO:0000313" key="6">
    <source>
        <dbReference type="Proteomes" id="UP000199675"/>
    </source>
</evidence>
<dbReference type="EMBL" id="FNNE01000008">
    <property type="protein sequence ID" value="SDX36475.1"/>
    <property type="molecule type" value="Genomic_DNA"/>
</dbReference>
<feature type="binding site" evidence="2">
    <location>
        <position position="96"/>
    </location>
    <ligand>
        <name>glutathione</name>
        <dbReference type="ChEBI" id="CHEBI:57925"/>
    </ligand>
</feature>
<protein>
    <submittedName>
        <fullName evidence="5">Putative glutathione S-transferase</fullName>
    </submittedName>
</protein>
<dbReference type="CDD" id="cd03190">
    <property type="entry name" value="GST_C_Omega_like"/>
    <property type="match status" value="1"/>
</dbReference>
<dbReference type="Proteomes" id="UP000199675">
    <property type="component" value="Unassembled WGS sequence"/>
</dbReference>
<dbReference type="SUPFAM" id="SSF52833">
    <property type="entry name" value="Thioredoxin-like"/>
    <property type="match status" value="1"/>
</dbReference>
<dbReference type="Gene3D" id="3.40.30.10">
    <property type="entry name" value="Glutaredoxin"/>
    <property type="match status" value="1"/>
</dbReference>
<dbReference type="SUPFAM" id="SSF47616">
    <property type="entry name" value="GST C-terminal domain-like"/>
    <property type="match status" value="1"/>
</dbReference>
<organism evidence="5 6">
    <name type="scientific">Marinobacter mobilis</name>
    <dbReference type="NCBI Taxonomy" id="488533"/>
    <lineage>
        <taxon>Bacteria</taxon>
        <taxon>Pseudomonadati</taxon>
        <taxon>Pseudomonadota</taxon>
        <taxon>Gammaproteobacteria</taxon>
        <taxon>Pseudomonadales</taxon>
        <taxon>Marinobacteraceae</taxon>
        <taxon>Marinobacter</taxon>
    </lineage>
</organism>
<dbReference type="AlphaFoldDB" id="A0A1H3B3V5"/>
<feature type="site" description="Lowers pKa of active site Cys" evidence="3">
    <location>
        <position position="297"/>
    </location>
</feature>
<dbReference type="InterPro" id="IPR016639">
    <property type="entry name" value="GST_Omega/GSH"/>
</dbReference>
<dbReference type="InterPro" id="IPR036282">
    <property type="entry name" value="Glutathione-S-Trfase_C_sf"/>
</dbReference>
<feature type="binding site" evidence="2">
    <location>
        <begin position="129"/>
        <end position="132"/>
    </location>
    <ligand>
        <name>glutathione</name>
        <dbReference type="ChEBI" id="CHEBI:57925"/>
    </ligand>
</feature>
<dbReference type="InterPro" id="IPR047047">
    <property type="entry name" value="GST_Omega-like_C"/>
</dbReference>
<reference evidence="5 6" key="1">
    <citation type="submission" date="2016-10" db="EMBL/GenBank/DDBJ databases">
        <authorList>
            <person name="de Groot N.N."/>
        </authorList>
    </citation>
    <scope>NUCLEOTIDE SEQUENCE [LARGE SCALE GENOMIC DNA]</scope>
    <source>
        <strain evidence="5 6">CGMCC 1.7059</strain>
    </source>
</reference>
<dbReference type="SFLD" id="SFLDG01206">
    <property type="entry name" value="Xi.1"/>
    <property type="match status" value="1"/>
</dbReference>
<evidence type="ECO:0000256" key="3">
    <source>
        <dbReference type="PIRSR" id="PIRSR015753-3"/>
    </source>
</evidence>
<dbReference type="PROSITE" id="PS50405">
    <property type="entry name" value="GST_CTER"/>
    <property type="match status" value="1"/>
</dbReference>
<feature type="active site" description="Nucleophile" evidence="1">
    <location>
        <position position="63"/>
    </location>
</feature>
<proteinExistence type="predicted"/>